<dbReference type="Proteomes" id="UP000054538">
    <property type="component" value="Unassembled WGS sequence"/>
</dbReference>
<evidence type="ECO:0000256" key="1">
    <source>
        <dbReference type="SAM" id="MobiDB-lite"/>
    </source>
</evidence>
<dbReference type="AlphaFoldDB" id="A0A0D0DS43"/>
<dbReference type="HOGENOM" id="CLU_1778093_0_0_1"/>
<feature type="compositionally biased region" description="Low complexity" evidence="1">
    <location>
        <begin position="57"/>
        <end position="77"/>
    </location>
</feature>
<reference evidence="3" key="2">
    <citation type="submission" date="2015-01" db="EMBL/GenBank/DDBJ databases">
        <title>Evolutionary Origins and Diversification of the Mycorrhizal Mutualists.</title>
        <authorList>
            <consortium name="DOE Joint Genome Institute"/>
            <consortium name="Mycorrhizal Genomics Consortium"/>
            <person name="Kohler A."/>
            <person name="Kuo A."/>
            <person name="Nagy L.G."/>
            <person name="Floudas D."/>
            <person name="Copeland A."/>
            <person name="Barry K.W."/>
            <person name="Cichocki N."/>
            <person name="Veneault-Fourrey C."/>
            <person name="LaButti K."/>
            <person name="Lindquist E.A."/>
            <person name="Lipzen A."/>
            <person name="Lundell T."/>
            <person name="Morin E."/>
            <person name="Murat C."/>
            <person name="Riley R."/>
            <person name="Ohm R."/>
            <person name="Sun H."/>
            <person name="Tunlid A."/>
            <person name="Henrissat B."/>
            <person name="Grigoriev I.V."/>
            <person name="Hibbett D.S."/>
            <person name="Martin F."/>
        </authorList>
    </citation>
    <scope>NUCLEOTIDE SEQUENCE [LARGE SCALE GENOMIC DNA]</scope>
    <source>
        <strain evidence="3">Ve08.2h10</strain>
    </source>
</reference>
<evidence type="ECO:0000313" key="3">
    <source>
        <dbReference type="Proteomes" id="UP000054538"/>
    </source>
</evidence>
<dbReference type="InParanoid" id="A0A0D0DS43"/>
<evidence type="ECO:0000313" key="2">
    <source>
        <dbReference type="EMBL" id="KIK90811.1"/>
    </source>
</evidence>
<dbReference type="EMBL" id="KN825468">
    <property type="protein sequence ID" value="KIK90811.1"/>
    <property type="molecule type" value="Genomic_DNA"/>
</dbReference>
<accession>A0A0D0DS43</accession>
<gene>
    <name evidence="2" type="ORF">PAXRUDRAFT_800236</name>
</gene>
<name>A0A0D0DS43_9AGAM</name>
<reference evidence="2 3" key="1">
    <citation type="submission" date="2014-04" db="EMBL/GenBank/DDBJ databases">
        <authorList>
            <consortium name="DOE Joint Genome Institute"/>
            <person name="Kuo A."/>
            <person name="Kohler A."/>
            <person name="Jargeat P."/>
            <person name="Nagy L.G."/>
            <person name="Floudas D."/>
            <person name="Copeland A."/>
            <person name="Barry K.W."/>
            <person name="Cichocki N."/>
            <person name="Veneault-Fourrey C."/>
            <person name="LaButti K."/>
            <person name="Lindquist E.A."/>
            <person name="Lipzen A."/>
            <person name="Lundell T."/>
            <person name="Morin E."/>
            <person name="Murat C."/>
            <person name="Sun H."/>
            <person name="Tunlid A."/>
            <person name="Henrissat B."/>
            <person name="Grigoriev I.V."/>
            <person name="Hibbett D.S."/>
            <person name="Martin F."/>
            <person name="Nordberg H.P."/>
            <person name="Cantor M.N."/>
            <person name="Hua S.X."/>
        </authorList>
    </citation>
    <scope>NUCLEOTIDE SEQUENCE [LARGE SCALE GENOMIC DNA]</scope>
    <source>
        <strain evidence="2 3">Ve08.2h10</strain>
    </source>
</reference>
<protein>
    <submittedName>
        <fullName evidence="2">Uncharacterized protein</fullName>
    </submittedName>
</protein>
<proteinExistence type="predicted"/>
<feature type="compositionally biased region" description="Acidic residues" evidence="1">
    <location>
        <begin position="42"/>
        <end position="56"/>
    </location>
</feature>
<sequence>MHNNTVKRCRHSPHCYQFLKPETRRRHYAIANPVEILPSDYGSDDDPAESGSDDEILLSNNSSDNNSHGGSSHPSSEQESESDLDSKSLQVPYESDHSHFDIPQAGHLEFDKHEEASVQLEAELDDVIELLRDWYGPGLEKKFHDA</sequence>
<feature type="region of interest" description="Disordered" evidence="1">
    <location>
        <begin position="35"/>
        <end position="107"/>
    </location>
</feature>
<keyword evidence="3" id="KW-1185">Reference proteome</keyword>
<organism evidence="2 3">
    <name type="scientific">Paxillus rubicundulus Ve08.2h10</name>
    <dbReference type="NCBI Taxonomy" id="930991"/>
    <lineage>
        <taxon>Eukaryota</taxon>
        <taxon>Fungi</taxon>
        <taxon>Dikarya</taxon>
        <taxon>Basidiomycota</taxon>
        <taxon>Agaricomycotina</taxon>
        <taxon>Agaricomycetes</taxon>
        <taxon>Agaricomycetidae</taxon>
        <taxon>Boletales</taxon>
        <taxon>Paxilineae</taxon>
        <taxon>Paxillaceae</taxon>
        <taxon>Paxillus</taxon>
    </lineage>
</organism>